<evidence type="ECO:0000256" key="3">
    <source>
        <dbReference type="ARBA" id="ARBA00022692"/>
    </source>
</evidence>
<keyword evidence="13" id="KW-1185">Reference proteome</keyword>
<reference evidence="12 13" key="1">
    <citation type="submission" date="2024-01" db="EMBL/GenBank/DDBJ databases">
        <authorList>
            <consortium name="Genoscope - CEA"/>
            <person name="William W."/>
        </authorList>
    </citation>
    <scope>NUCLEOTIDE SEQUENCE [LARGE SCALE GENOMIC DNA]</scope>
    <source>
        <strain evidence="12 13">29B2s-10</strain>
    </source>
</reference>
<evidence type="ECO:0000256" key="9">
    <source>
        <dbReference type="SAM" id="Phobius"/>
    </source>
</evidence>
<feature type="transmembrane region" description="Helical" evidence="9">
    <location>
        <begin position="234"/>
        <end position="257"/>
    </location>
</feature>
<evidence type="ECO:0000256" key="10">
    <source>
        <dbReference type="SAM" id="SignalP"/>
    </source>
</evidence>
<keyword evidence="5 9" id="KW-1133">Transmembrane helix</keyword>
<gene>
    <name evidence="12" type="primary">ERP6</name>
    <name evidence="12" type="ORF">CAAN4_F08548</name>
</gene>
<name>A0ABP0EF67_9ASCO</name>
<protein>
    <submittedName>
        <fullName evidence="12">Protein Erp6p</fullName>
    </submittedName>
</protein>
<evidence type="ECO:0000259" key="11">
    <source>
        <dbReference type="PROSITE" id="PS50866"/>
    </source>
</evidence>
<evidence type="ECO:0000256" key="8">
    <source>
        <dbReference type="SAM" id="Coils"/>
    </source>
</evidence>
<evidence type="ECO:0000256" key="5">
    <source>
        <dbReference type="ARBA" id="ARBA00022989"/>
    </source>
</evidence>
<feature type="chain" id="PRO_5046766461" evidence="10">
    <location>
        <begin position="34"/>
        <end position="273"/>
    </location>
</feature>
<dbReference type="InterPro" id="IPR009038">
    <property type="entry name" value="GOLD_dom"/>
</dbReference>
<comment type="subcellular location">
    <subcellularLocation>
        <location evidence="1 7">Membrane</location>
        <topology evidence="1 7">Single-pass type I membrane protein</topology>
    </subcellularLocation>
</comment>
<evidence type="ECO:0000256" key="2">
    <source>
        <dbReference type="ARBA" id="ARBA00007104"/>
    </source>
</evidence>
<keyword evidence="4 10" id="KW-0732">Signal</keyword>
<dbReference type="Pfam" id="PF01105">
    <property type="entry name" value="EMP24_GP25L"/>
    <property type="match status" value="1"/>
</dbReference>
<keyword evidence="6 9" id="KW-0472">Membrane</keyword>
<dbReference type="SMART" id="SM01190">
    <property type="entry name" value="EMP24_GP25L"/>
    <property type="match status" value="1"/>
</dbReference>
<feature type="domain" description="GOLD" evidence="11">
    <location>
        <begin position="44"/>
        <end position="173"/>
    </location>
</feature>
<organism evidence="12 13">
    <name type="scientific">[Candida] anglica</name>
    <dbReference type="NCBI Taxonomy" id="148631"/>
    <lineage>
        <taxon>Eukaryota</taxon>
        <taxon>Fungi</taxon>
        <taxon>Dikarya</taxon>
        <taxon>Ascomycota</taxon>
        <taxon>Saccharomycotina</taxon>
        <taxon>Pichiomycetes</taxon>
        <taxon>Debaryomycetaceae</taxon>
        <taxon>Kurtzmaniella</taxon>
    </lineage>
</organism>
<evidence type="ECO:0000256" key="1">
    <source>
        <dbReference type="ARBA" id="ARBA00004479"/>
    </source>
</evidence>
<evidence type="ECO:0000313" key="12">
    <source>
        <dbReference type="EMBL" id="CAK7912772.1"/>
    </source>
</evidence>
<dbReference type="PANTHER" id="PTHR22811">
    <property type="entry name" value="TRANSMEMBRANE EMP24 DOMAIN-CONTAINING PROTEIN"/>
    <property type="match status" value="1"/>
</dbReference>
<feature type="signal peptide" evidence="10">
    <location>
        <begin position="1"/>
        <end position="33"/>
    </location>
</feature>
<keyword evidence="3 7" id="KW-0812">Transmembrane</keyword>
<dbReference type="EMBL" id="OZ004258">
    <property type="protein sequence ID" value="CAK7912772.1"/>
    <property type="molecule type" value="Genomic_DNA"/>
</dbReference>
<evidence type="ECO:0000313" key="13">
    <source>
        <dbReference type="Proteomes" id="UP001497600"/>
    </source>
</evidence>
<feature type="coiled-coil region" evidence="8">
    <location>
        <begin position="189"/>
        <end position="216"/>
    </location>
</feature>
<accession>A0ABP0EF67</accession>
<feature type="non-terminal residue" evidence="12">
    <location>
        <position position="1"/>
    </location>
</feature>
<comment type="similarity">
    <text evidence="2 7">Belongs to the EMP24/GP25L family.</text>
</comment>
<evidence type="ECO:0000256" key="4">
    <source>
        <dbReference type="ARBA" id="ARBA00022729"/>
    </source>
</evidence>
<dbReference type="PROSITE" id="PS50866">
    <property type="entry name" value="GOLD"/>
    <property type="match status" value="1"/>
</dbReference>
<evidence type="ECO:0000256" key="6">
    <source>
        <dbReference type="ARBA" id="ARBA00023136"/>
    </source>
</evidence>
<sequence>MAVLNKSPVSRLFATPHLLLVVLLSLSVTLCRAQLHFYVAAGSRRCFYRELTANTLLIGKFKMDILDPATNTYRPPRDRSNTGVLVDVEETFDSDHQVVHSRASFAGKFTFSALDSGEHRICFTPKSFYHRPKNWLGMAASALTSSYGSTASSEDDDKDPDFVDTRITIHFEVHDGTFLDSPTGGAHDVGSLVQEVHRLNDKLRDIQREQSFLREREWTFRDQSEQTCATVVRWSLVVVGGVIATCLYQMIALHVFFRAEKKKEEETKKIKKD</sequence>
<evidence type="ECO:0000256" key="7">
    <source>
        <dbReference type="RuleBase" id="RU003827"/>
    </source>
</evidence>
<proteinExistence type="inferred from homology"/>
<dbReference type="Proteomes" id="UP001497600">
    <property type="component" value="Chromosome F"/>
</dbReference>
<keyword evidence="8" id="KW-0175">Coiled coil</keyword>
<dbReference type="InterPro" id="IPR015720">
    <property type="entry name" value="Emp24-like"/>
</dbReference>